<dbReference type="SMART" id="SM00312">
    <property type="entry name" value="PX"/>
    <property type="match status" value="1"/>
</dbReference>
<dbReference type="PANTHER" id="PTHR45827">
    <property type="entry name" value="SORTING NEXIN"/>
    <property type="match status" value="1"/>
</dbReference>
<sequence>MAPSMPRSMQATLDVALTVGAAFTFATALAFMAWCIFVARNAHRIHPEGGIIGKTMPLSPRSCKDVAGDASLSHGHHQPTSVHVKYTRDTLPIARSYVVYTIELMYPSHSKVVLEKRYSEFDHLAMEVKKHARALHVDVHVSLPPKTLLYNSSESFLEHRRHGLQEFLRHLTRHPVLSQLVCVREFCRLD</sequence>
<feature type="domain" description="PX" evidence="1">
    <location>
        <begin position="78"/>
        <end position="190"/>
    </location>
</feature>
<organism evidence="2 3">
    <name type="scientific">Aphanomyces astaci</name>
    <name type="common">Crayfish plague agent</name>
    <dbReference type="NCBI Taxonomy" id="112090"/>
    <lineage>
        <taxon>Eukaryota</taxon>
        <taxon>Sar</taxon>
        <taxon>Stramenopiles</taxon>
        <taxon>Oomycota</taxon>
        <taxon>Saprolegniomycetes</taxon>
        <taxon>Saprolegniales</taxon>
        <taxon>Verrucalvaceae</taxon>
        <taxon>Aphanomyces</taxon>
    </lineage>
</organism>
<evidence type="ECO:0000313" key="3">
    <source>
        <dbReference type="Proteomes" id="UP000266239"/>
    </source>
</evidence>
<dbReference type="PROSITE" id="PS50195">
    <property type="entry name" value="PX"/>
    <property type="match status" value="1"/>
</dbReference>
<protein>
    <recommendedName>
        <fullName evidence="1">PX domain-containing protein</fullName>
    </recommendedName>
</protein>
<dbReference type="InterPro" id="IPR036871">
    <property type="entry name" value="PX_dom_sf"/>
</dbReference>
<dbReference type="InterPro" id="IPR001683">
    <property type="entry name" value="PX_dom"/>
</dbReference>
<dbReference type="EMBL" id="QUTA01012834">
    <property type="protein sequence ID" value="RHX97247.1"/>
    <property type="molecule type" value="Genomic_DNA"/>
</dbReference>
<dbReference type="VEuPathDB" id="FungiDB:H257_14251"/>
<dbReference type="GO" id="GO:0006897">
    <property type="term" value="P:endocytosis"/>
    <property type="evidence" value="ECO:0007669"/>
    <property type="project" value="TreeGrafter"/>
</dbReference>
<dbReference type="Proteomes" id="UP000266239">
    <property type="component" value="Unassembled WGS sequence"/>
</dbReference>
<evidence type="ECO:0000313" key="2">
    <source>
        <dbReference type="EMBL" id="RHX97247.1"/>
    </source>
</evidence>
<evidence type="ECO:0000259" key="1">
    <source>
        <dbReference type="PROSITE" id="PS50195"/>
    </source>
</evidence>
<dbReference type="Pfam" id="PF00787">
    <property type="entry name" value="PX"/>
    <property type="match status" value="1"/>
</dbReference>
<dbReference type="AlphaFoldDB" id="A0A396ZUD3"/>
<name>A0A396ZUD3_APHAT</name>
<dbReference type="GO" id="GO:0097320">
    <property type="term" value="P:plasma membrane tubulation"/>
    <property type="evidence" value="ECO:0007669"/>
    <property type="project" value="TreeGrafter"/>
</dbReference>
<gene>
    <name evidence="2" type="ORF">DYB25_013714</name>
</gene>
<dbReference type="PANTHER" id="PTHR45827:SF1">
    <property type="entry name" value="SORTING NEXIN"/>
    <property type="match status" value="1"/>
</dbReference>
<dbReference type="GO" id="GO:0035091">
    <property type="term" value="F:phosphatidylinositol binding"/>
    <property type="evidence" value="ECO:0007669"/>
    <property type="project" value="InterPro"/>
</dbReference>
<dbReference type="GO" id="GO:0031410">
    <property type="term" value="C:cytoplasmic vesicle"/>
    <property type="evidence" value="ECO:0007669"/>
    <property type="project" value="TreeGrafter"/>
</dbReference>
<reference evidence="2 3" key="1">
    <citation type="submission" date="2018-08" db="EMBL/GenBank/DDBJ databases">
        <title>Aphanomyces genome sequencing and annotation.</title>
        <authorList>
            <person name="Minardi D."/>
            <person name="Oidtmann B."/>
            <person name="Van Der Giezen M."/>
            <person name="Studholme D.J."/>
        </authorList>
    </citation>
    <scope>NUCLEOTIDE SEQUENCE [LARGE SCALE GENOMIC DNA]</scope>
    <source>
        <strain evidence="2 3">Yx</strain>
    </source>
</reference>
<dbReference type="GO" id="GO:0016197">
    <property type="term" value="P:endosomal transport"/>
    <property type="evidence" value="ECO:0007669"/>
    <property type="project" value="TreeGrafter"/>
</dbReference>
<dbReference type="Gene3D" id="3.30.1520.10">
    <property type="entry name" value="Phox-like domain"/>
    <property type="match status" value="1"/>
</dbReference>
<dbReference type="CDD" id="cd06093">
    <property type="entry name" value="PX_domain"/>
    <property type="match status" value="1"/>
</dbReference>
<dbReference type="GO" id="GO:0005886">
    <property type="term" value="C:plasma membrane"/>
    <property type="evidence" value="ECO:0007669"/>
    <property type="project" value="TreeGrafter"/>
</dbReference>
<proteinExistence type="predicted"/>
<dbReference type="SUPFAM" id="SSF64268">
    <property type="entry name" value="PX domain"/>
    <property type="match status" value="1"/>
</dbReference>
<accession>A0A396ZUD3</accession>
<comment type="caution">
    <text evidence="2">The sequence shown here is derived from an EMBL/GenBank/DDBJ whole genome shotgun (WGS) entry which is preliminary data.</text>
</comment>